<sequence length="175" mass="19247">MSKNPWLKFYPLDWRGDPKLRMCSMAARGLWIEMLALMHEATPYGHLLVSGKSPTDLQIAVLAGAPSDQVTELLGELESAGVFSRTRDGVIYSRRMIRDEKKSAVARKNGGRGGNPALSKDKENQALDNPKDNTDVKPQKPYSRSQNEKSGDFSSGAGAQKKSAQSRFLEAIDHA</sequence>
<organism evidence="2 3">
    <name type="scientific">Pseudorhizobium endolithicum</name>
    <dbReference type="NCBI Taxonomy" id="1191678"/>
    <lineage>
        <taxon>Bacteria</taxon>
        <taxon>Pseudomonadati</taxon>
        <taxon>Pseudomonadota</taxon>
        <taxon>Alphaproteobacteria</taxon>
        <taxon>Hyphomicrobiales</taxon>
        <taxon>Rhizobiaceae</taxon>
        <taxon>Rhizobium/Agrobacterium group</taxon>
        <taxon>Pseudorhizobium</taxon>
    </lineage>
</organism>
<dbReference type="EMBL" id="CABFWF030000001">
    <property type="protein sequence ID" value="CAD7023235.1"/>
    <property type="molecule type" value="Genomic_DNA"/>
</dbReference>
<comment type="caution">
    <text evidence="2">The sequence shown here is derived from an EMBL/GenBank/DDBJ whole genome shotgun (WGS) entry which is preliminary data.</text>
</comment>
<proteinExistence type="predicted"/>
<dbReference type="RefSeq" id="WP_142590845.1">
    <property type="nucleotide sequence ID" value="NZ_CABFWF030000001.1"/>
</dbReference>
<evidence type="ECO:0008006" key="4">
    <source>
        <dbReference type="Google" id="ProtNLM"/>
    </source>
</evidence>
<name>A0ABN7JBD8_9HYPH</name>
<feature type="region of interest" description="Disordered" evidence="1">
    <location>
        <begin position="102"/>
        <end position="175"/>
    </location>
</feature>
<keyword evidence="3" id="KW-1185">Reference proteome</keyword>
<gene>
    <name evidence="2" type="ORF">REJC140_00138</name>
</gene>
<protein>
    <recommendedName>
        <fullName evidence="4">Phage replisome organiser N-terminal domain-containing protein</fullName>
    </recommendedName>
</protein>
<reference evidence="2 3" key="1">
    <citation type="submission" date="2020-11" db="EMBL/GenBank/DDBJ databases">
        <authorList>
            <person name="Lassalle F."/>
        </authorList>
    </citation>
    <scope>NUCLEOTIDE SEQUENCE [LARGE SCALE GENOMIC DNA]</scope>
    <source>
        <strain evidence="2 3">JC140</strain>
    </source>
</reference>
<feature type="compositionally biased region" description="Basic and acidic residues" evidence="1">
    <location>
        <begin position="119"/>
        <end position="138"/>
    </location>
</feature>
<dbReference type="Proteomes" id="UP000606921">
    <property type="component" value="Unassembled WGS sequence"/>
</dbReference>
<evidence type="ECO:0000313" key="2">
    <source>
        <dbReference type="EMBL" id="CAD7023235.1"/>
    </source>
</evidence>
<evidence type="ECO:0000256" key="1">
    <source>
        <dbReference type="SAM" id="MobiDB-lite"/>
    </source>
</evidence>
<evidence type="ECO:0000313" key="3">
    <source>
        <dbReference type="Proteomes" id="UP000606921"/>
    </source>
</evidence>
<accession>A0ABN7JBD8</accession>